<dbReference type="PANTHER" id="PTHR33116:SF86">
    <property type="entry name" value="REVERSE TRANSCRIPTASE DOMAIN-CONTAINING PROTEIN"/>
    <property type="match status" value="1"/>
</dbReference>
<dbReference type="CDD" id="cd01650">
    <property type="entry name" value="RT_nLTR_like"/>
    <property type="match status" value="1"/>
</dbReference>
<evidence type="ECO:0000259" key="2">
    <source>
        <dbReference type="PROSITE" id="PS50878"/>
    </source>
</evidence>
<dbReference type="GO" id="GO:0003676">
    <property type="term" value="F:nucleic acid binding"/>
    <property type="evidence" value="ECO:0007669"/>
    <property type="project" value="InterPro"/>
</dbReference>
<evidence type="ECO:0000313" key="3">
    <source>
        <dbReference type="EMBL" id="SPD15080.1"/>
    </source>
</evidence>
<dbReference type="SUPFAM" id="SSF56672">
    <property type="entry name" value="DNA/RNA polymerases"/>
    <property type="match status" value="1"/>
</dbReference>
<dbReference type="EMBL" id="OIVN01004035">
    <property type="protein sequence ID" value="SPD15080.1"/>
    <property type="molecule type" value="Genomic_DNA"/>
</dbReference>
<feature type="compositionally biased region" description="Polar residues" evidence="1">
    <location>
        <begin position="157"/>
        <end position="174"/>
    </location>
</feature>
<dbReference type="InterPro" id="IPR026960">
    <property type="entry name" value="RVT-Znf"/>
</dbReference>
<gene>
    <name evidence="3" type="ORF">FSB_LOCUS42962</name>
</gene>
<evidence type="ECO:0000256" key="1">
    <source>
        <dbReference type="SAM" id="MobiDB-lite"/>
    </source>
</evidence>
<reference evidence="3" key="1">
    <citation type="submission" date="2018-02" db="EMBL/GenBank/DDBJ databases">
        <authorList>
            <person name="Cohen D.B."/>
            <person name="Kent A.D."/>
        </authorList>
    </citation>
    <scope>NUCLEOTIDE SEQUENCE</scope>
</reference>
<organism evidence="3">
    <name type="scientific">Fagus sylvatica</name>
    <name type="common">Beechnut</name>
    <dbReference type="NCBI Taxonomy" id="28930"/>
    <lineage>
        <taxon>Eukaryota</taxon>
        <taxon>Viridiplantae</taxon>
        <taxon>Streptophyta</taxon>
        <taxon>Embryophyta</taxon>
        <taxon>Tracheophyta</taxon>
        <taxon>Spermatophyta</taxon>
        <taxon>Magnoliopsida</taxon>
        <taxon>eudicotyledons</taxon>
        <taxon>Gunneridae</taxon>
        <taxon>Pentapetalae</taxon>
        <taxon>rosids</taxon>
        <taxon>fabids</taxon>
        <taxon>Fagales</taxon>
        <taxon>Fagaceae</taxon>
        <taxon>Fagus</taxon>
    </lineage>
</organism>
<dbReference type="InterPro" id="IPR036691">
    <property type="entry name" value="Endo/exonu/phosph_ase_sf"/>
</dbReference>
<dbReference type="Pfam" id="PF13456">
    <property type="entry name" value="RVT_3"/>
    <property type="match status" value="1"/>
</dbReference>
<feature type="compositionally biased region" description="Basic and acidic residues" evidence="1">
    <location>
        <begin position="209"/>
        <end position="222"/>
    </location>
</feature>
<proteinExistence type="predicted"/>
<dbReference type="Gene3D" id="3.60.10.10">
    <property type="entry name" value="Endonuclease/exonuclease/phosphatase"/>
    <property type="match status" value="1"/>
</dbReference>
<dbReference type="PROSITE" id="PS50878">
    <property type="entry name" value="RT_POL"/>
    <property type="match status" value="1"/>
</dbReference>
<dbReference type="SUPFAM" id="SSF56219">
    <property type="entry name" value="DNase I-like"/>
    <property type="match status" value="1"/>
</dbReference>
<dbReference type="InterPro" id="IPR005135">
    <property type="entry name" value="Endo/exonuclease/phosphatase"/>
</dbReference>
<sequence length="1665" mass="188209">MESEALLDDWRKFSLTEAEAPGFGVGEDAMGATKTLGSKSLLGKLITDKFFSKDAMKSMMLRLWGIARETGERVGGTIGPVKEVDVSENGVGWGKALRIRLNLDFTKPVPRGRLVSFANIGQIKWGGGGQMEEPVFKQYGPWLRVTEFSTRRRGGTTEWSRQGPTAPQQEQNTVVGEVTRGRAAESRAAAFPSDNSGTEEIRPQQPDNVGRDRPSSSHRVDNEIESTGDSGIPNISLVEDTAQVIGIEIRRHGMDVTDSGMDNSNEVAGMQLGEMEGIQLSEVAVENNPSPHVGPSTQQPLHVVPSTTPIVGEAGLTSIESATNEQAVFVGVAVQPKKVGPKSWKRLARGVNNKVPTRRGALKRLLELDTEIQAEEAFKRLKAVRELLLLIKEKGPSILFLSETRLDSRGVEFLRVLIKYKYAFCVPRLRTGGGLALFWNDEVELRVTTYSKNHIDSNVVVMDSRKEFRFTGFYGNPETHKRKESWALLKHLRHLGTAPWLCAGDFNELLDQNEKFGIGQRPDWQIRDFREAVEVCQLHDLGFVGNKFTWFKGRRQAVTAAERLDRMLASVSWITEYEGAVVTHLPNLSSDHCPLLLEIPFANAMIRRKKLFHFEALWVKDEQCKSVIENAWGTEVQDGSLMFRVFEKLKSCRGALIAWSCTKFGNFASRIKAKREMLQRLVQEDPSGRSQEVAEEYFKKIFTSNQPDNEVINKCLNGMGGMVTEAMNTELVADFTTEEVHKALKQMYPTKAPGPDGMSAIFYQSYWEIVGPEVTQAILSILHSGFMLRKINFTHIVLIPKIKEPVKITDYRPIALCNVIYKIVSKILANRLKKVLPHVISNTQSAFVPGRLITDNVLVAFEILHSMSIKNRGKRGQMALKLDMSKAYDRVEWGFVEAVMRRLGFVEEWIRLIMMCLSTVSYSILLNGVQSGNFTASRGIRQGDPLSPYIFLLCAEGLSSLLKEFERERKITGITASRGGPRLTHLFFANDSILFCQASSENCRALCEILQIYEEASGQQLNRSKTSLFFTKNTSATMKQYIKNLFHVLEIKSHEKYLGLPSFIGRSKKAAFNGIKDRVWQKINGWKEKLLSKAGREILIKAVAQSIPTYLMSCFKLPDSLCNELNSMASNFWWGHKATGRNVHWMKWEKLCVSKETGGLGFRDLKTFNLALLAKQGWRILQQPQSLVARVFKAKYFATSNFMDATLGNRPSYAWRSIFMAREVLHLGLRWHIGDGKSVEIWRDPWLPTKGSFMVHSDPQGSHLVERVSDLILADSQRWNVELIKEVFSEWEANVIVSIPLPPRQRVDHLFWDDTKNGLFSVKSAYYLHLRHRAAVWTSESSVVGRDKKFWKFLWALSIPPKVKSFLWRACVGILPTNTLMCRRHLRGDGNCPSCNHDCESVEHVLWSCPVANDVWAESKLKVLKWGRFDHSFCDLLNTARSRLGVEDLQLFCCVIYFIWLQRNHMVYDESCSNPIEVMQQAAKLATDYRESKVFPPQMRSGTIAPQQNMVWVPPTAETFKVNWELIAGPSPQAWWVGILICDAEGFVLAAMCAKLQFVHAVHPWADGAIYALNFALELGFFDIIFEGSSSLFLTKLVRKDWGNSIQDMWVKDVWAVLQKFRSSAVSSVHKECNRGALLLAQLGAKFDKPNVWLEDFPIDIQDAL</sequence>
<dbReference type="InterPro" id="IPR043502">
    <property type="entry name" value="DNA/RNA_pol_sf"/>
</dbReference>
<accession>A0A2N9HTH6</accession>
<feature type="region of interest" description="Disordered" evidence="1">
    <location>
        <begin position="152"/>
        <end position="234"/>
    </location>
</feature>
<dbReference type="GO" id="GO:0004523">
    <property type="term" value="F:RNA-DNA hybrid ribonuclease activity"/>
    <property type="evidence" value="ECO:0007669"/>
    <property type="project" value="InterPro"/>
</dbReference>
<feature type="domain" description="Reverse transcriptase" evidence="2">
    <location>
        <begin position="780"/>
        <end position="1062"/>
    </location>
</feature>
<dbReference type="Pfam" id="PF03372">
    <property type="entry name" value="Exo_endo_phos"/>
    <property type="match status" value="1"/>
</dbReference>
<dbReference type="Pfam" id="PF00078">
    <property type="entry name" value="RVT_1"/>
    <property type="match status" value="1"/>
</dbReference>
<name>A0A2N9HTH6_FAGSY</name>
<protein>
    <recommendedName>
        <fullName evidence="2">Reverse transcriptase domain-containing protein</fullName>
    </recommendedName>
</protein>
<dbReference type="InterPro" id="IPR000477">
    <property type="entry name" value="RT_dom"/>
</dbReference>
<dbReference type="Pfam" id="PF13966">
    <property type="entry name" value="zf-RVT"/>
    <property type="match status" value="1"/>
</dbReference>
<dbReference type="InterPro" id="IPR002156">
    <property type="entry name" value="RNaseH_domain"/>
</dbReference>
<dbReference type="PANTHER" id="PTHR33116">
    <property type="entry name" value="REVERSE TRANSCRIPTASE ZINC-BINDING DOMAIN-CONTAINING PROTEIN-RELATED-RELATED"/>
    <property type="match status" value="1"/>
</dbReference>